<proteinExistence type="predicted"/>
<comment type="caution">
    <text evidence="2">The sequence shown here is derived from an EMBL/GenBank/DDBJ whole genome shotgun (WGS) entry which is preliminary data.</text>
</comment>
<reference evidence="2 3" key="1">
    <citation type="submission" date="2023-03" db="EMBL/GenBank/DDBJ databases">
        <title>High-quality genome of Scylla paramamosain provides insights in environmental adaptation.</title>
        <authorList>
            <person name="Zhang L."/>
        </authorList>
    </citation>
    <scope>NUCLEOTIDE SEQUENCE [LARGE SCALE GENOMIC DNA]</scope>
    <source>
        <strain evidence="2">LZ_2023a</strain>
        <tissue evidence="2">Muscle</tissue>
    </source>
</reference>
<dbReference type="EMBL" id="JARAKH010000024">
    <property type="protein sequence ID" value="KAK8391176.1"/>
    <property type="molecule type" value="Genomic_DNA"/>
</dbReference>
<sequence>MAPNSATFHRPNYYQEDYKPLPLAPQTQLFGAGLDDGLLTRAEALAAVDISKHGHGQPPGAIPQLKHDMMYHPGMATTPHTPPISRTNQVGSGEEAGAGGGGGGWSHKAGLWKTNTDTTQGHIKSWPDTRRPCITHTRRKARGTTSEEEEEEEEEATVEVAGGSRVAATSL</sequence>
<feature type="compositionally biased region" description="Gly residues" evidence="1">
    <location>
        <begin position="94"/>
        <end position="105"/>
    </location>
</feature>
<evidence type="ECO:0000256" key="1">
    <source>
        <dbReference type="SAM" id="MobiDB-lite"/>
    </source>
</evidence>
<gene>
    <name evidence="2" type="ORF">O3P69_017081</name>
</gene>
<evidence type="ECO:0000313" key="3">
    <source>
        <dbReference type="Proteomes" id="UP001487740"/>
    </source>
</evidence>
<dbReference type="Proteomes" id="UP001487740">
    <property type="component" value="Unassembled WGS sequence"/>
</dbReference>
<accession>A0AAW0TWX5</accession>
<feature type="compositionally biased region" description="Acidic residues" evidence="1">
    <location>
        <begin position="146"/>
        <end position="157"/>
    </location>
</feature>
<evidence type="ECO:0000313" key="2">
    <source>
        <dbReference type="EMBL" id="KAK8391176.1"/>
    </source>
</evidence>
<protein>
    <submittedName>
        <fullName evidence="2">Uncharacterized protein</fullName>
    </submittedName>
</protein>
<name>A0AAW0TWX5_SCYPA</name>
<keyword evidence="3" id="KW-1185">Reference proteome</keyword>
<feature type="region of interest" description="Disordered" evidence="1">
    <location>
        <begin position="74"/>
        <end position="171"/>
    </location>
</feature>
<feature type="compositionally biased region" description="Polar residues" evidence="1">
    <location>
        <begin position="113"/>
        <end position="122"/>
    </location>
</feature>
<dbReference type="AlphaFoldDB" id="A0AAW0TWX5"/>
<organism evidence="2 3">
    <name type="scientific">Scylla paramamosain</name>
    <name type="common">Mud crab</name>
    <dbReference type="NCBI Taxonomy" id="85552"/>
    <lineage>
        <taxon>Eukaryota</taxon>
        <taxon>Metazoa</taxon>
        <taxon>Ecdysozoa</taxon>
        <taxon>Arthropoda</taxon>
        <taxon>Crustacea</taxon>
        <taxon>Multicrustacea</taxon>
        <taxon>Malacostraca</taxon>
        <taxon>Eumalacostraca</taxon>
        <taxon>Eucarida</taxon>
        <taxon>Decapoda</taxon>
        <taxon>Pleocyemata</taxon>
        <taxon>Brachyura</taxon>
        <taxon>Eubrachyura</taxon>
        <taxon>Portunoidea</taxon>
        <taxon>Portunidae</taxon>
        <taxon>Portuninae</taxon>
        <taxon>Scylla</taxon>
    </lineage>
</organism>